<accession>A0A410PS96</accession>
<dbReference type="KEGG" id="amij:EQM06_00140"/>
<dbReference type="InterPro" id="IPR022310">
    <property type="entry name" value="NAD/GMP_synthase"/>
</dbReference>
<sequence length="269" mass="30609">MKEEPMKKYEDLKKYLKGLESVAVAFSGGVDSTLLLYAAKEALGDNAMAIIGKSVFVPDSEYSEAVEFAEKHHIKYEVLNMDVLSVEGIEDNPENRCYLCKKAIFSGILEKAREMKMKTVAEGSNMDDTKDYRPGRKAIAELSVESPLYAVTLYKKEIREISKELGLPTWDKPSRACLASRFVYGEKLTEEGLKRVELAEEYLLDLGYKQLRVRTHGDLARIELEEADMDSFMKAERRQAVYEKFKELGFDYVTLDLKGYRMGSMNIGI</sequence>
<keyword evidence="4" id="KW-1185">Reference proteome</keyword>
<evidence type="ECO:0000313" key="4">
    <source>
        <dbReference type="Proteomes" id="UP000287601"/>
    </source>
</evidence>
<evidence type="ECO:0000313" key="3">
    <source>
        <dbReference type="EMBL" id="QAT41756.1"/>
    </source>
</evidence>
<dbReference type="SUPFAM" id="SSF52402">
    <property type="entry name" value="Adenine nucleotide alpha hydrolases-like"/>
    <property type="match status" value="1"/>
</dbReference>
<dbReference type="Proteomes" id="UP000287601">
    <property type="component" value="Chromosome"/>
</dbReference>
<keyword evidence="3" id="KW-0808">Transferase</keyword>
<dbReference type="CDD" id="cd01990">
    <property type="entry name" value="LarE-like"/>
    <property type="match status" value="1"/>
</dbReference>
<evidence type="ECO:0000256" key="1">
    <source>
        <dbReference type="PIRSR" id="PIRSR006661-1"/>
    </source>
</evidence>
<dbReference type="PANTHER" id="PTHR43169">
    <property type="entry name" value="EXSB FAMILY PROTEIN"/>
    <property type="match status" value="1"/>
</dbReference>
<name>A0A410PS96_9FIRM</name>
<dbReference type="RefSeq" id="WP_128744410.1">
    <property type="nucleotide sequence ID" value="NZ_CP035281.1"/>
</dbReference>
<dbReference type="InterPro" id="IPR005232">
    <property type="entry name" value="LarE"/>
</dbReference>
<evidence type="ECO:0000259" key="2">
    <source>
        <dbReference type="Pfam" id="PF02540"/>
    </source>
</evidence>
<dbReference type="Pfam" id="PF02540">
    <property type="entry name" value="NAD_synthase"/>
    <property type="match status" value="1"/>
</dbReference>
<dbReference type="Gene3D" id="3.40.50.620">
    <property type="entry name" value="HUPs"/>
    <property type="match status" value="1"/>
</dbReference>
<dbReference type="InterPro" id="IPR014729">
    <property type="entry name" value="Rossmann-like_a/b/a_fold"/>
</dbReference>
<feature type="active site" description="Nucleophile and sulfur donor" evidence="1">
    <location>
        <position position="177"/>
    </location>
</feature>
<dbReference type="GO" id="GO:0006163">
    <property type="term" value="P:purine nucleotide metabolic process"/>
    <property type="evidence" value="ECO:0007669"/>
    <property type="project" value="UniProtKB-ARBA"/>
</dbReference>
<dbReference type="OrthoDB" id="9776919at2"/>
<dbReference type="PANTHER" id="PTHR43169:SF2">
    <property type="entry name" value="NAD_GMP SYNTHASE DOMAIN-CONTAINING PROTEIN"/>
    <property type="match status" value="1"/>
</dbReference>
<dbReference type="PIRSF" id="PIRSF006661">
    <property type="entry name" value="PP-lp_UCP006661"/>
    <property type="match status" value="1"/>
</dbReference>
<dbReference type="EMBL" id="CP035281">
    <property type="protein sequence ID" value="QAT41756.1"/>
    <property type="molecule type" value="Genomic_DNA"/>
</dbReference>
<proteinExistence type="predicted"/>
<dbReference type="AlphaFoldDB" id="A0A410PS96"/>
<organism evidence="3 4">
    <name type="scientific">Aminipila luticellarii</name>
    <dbReference type="NCBI Taxonomy" id="2507160"/>
    <lineage>
        <taxon>Bacteria</taxon>
        <taxon>Bacillati</taxon>
        <taxon>Bacillota</taxon>
        <taxon>Clostridia</taxon>
        <taxon>Peptostreptococcales</taxon>
        <taxon>Anaerovoracaceae</taxon>
        <taxon>Aminipila</taxon>
    </lineage>
</organism>
<dbReference type="GO" id="GO:0016783">
    <property type="term" value="F:sulfurtransferase activity"/>
    <property type="evidence" value="ECO:0007669"/>
    <property type="project" value="InterPro"/>
</dbReference>
<gene>
    <name evidence="3" type="primary">larE</name>
    <name evidence="3" type="ORF">EQM06_00140</name>
</gene>
<reference evidence="3 4" key="1">
    <citation type="submission" date="2019-01" db="EMBL/GenBank/DDBJ databases">
        <title>Draft genomes of a novel of Aminipila strains.</title>
        <authorList>
            <person name="Ma S."/>
        </authorList>
    </citation>
    <scope>NUCLEOTIDE SEQUENCE [LARGE SCALE GENOMIC DNA]</scope>
    <source>
        <strain evidence="4">JN-39</strain>
    </source>
</reference>
<dbReference type="NCBIfam" id="TIGR00268">
    <property type="entry name" value="ATP-dependent sacrificial sulfur transferase LarE"/>
    <property type="match status" value="1"/>
</dbReference>
<dbReference type="InterPro" id="IPR052188">
    <property type="entry name" value="Ni-pincer_cofactor_biosynth"/>
</dbReference>
<feature type="domain" description="NAD/GMP synthase" evidence="2">
    <location>
        <begin position="17"/>
        <end position="82"/>
    </location>
</feature>
<protein>
    <submittedName>
        <fullName evidence="3">ATP-dependent sacrificial sulfur transferase LarE</fullName>
    </submittedName>
</protein>